<dbReference type="PANTHER" id="PTHR42698">
    <property type="entry name" value="GTPASE ERA"/>
    <property type="match status" value="1"/>
</dbReference>
<dbReference type="PANTHER" id="PTHR42698:SF1">
    <property type="entry name" value="GTPASE ERA, MITOCHONDRIAL"/>
    <property type="match status" value="1"/>
</dbReference>
<accession>A0A1G7JRY6</accession>
<keyword evidence="3 8" id="KW-0690">Ribosome biogenesis</keyword>
<dbReference type="InterPro" id="IPR004044">
    <property type="entry name" value="KH_dom_type_2"/>
</dbReference>
<evidence type="ECO:0000313" key="12">
    <source>
        <dbReference type="Proteomes" id="UP000183404"/>
    </source>
</evidence>
<comment type="function">
    <text evidence="8">An essential GTPase that binds both GDP and GTP, with rapid nucleotide exchange. Plays a role in 16S rRNA processing and 30S ribosomal subunit biogenesis and possibly also in cell cycle regulation and energy metabolism.</text>
</comment>
<dbReference type="InterPro" id="IPR006073">
    <property type="entry name" value="GTP-bd"/>
</dbReference>
<evidence type="ECO:0000256" key="5">
    <source>
        <dbReference type="ARBA" id="ARBA00022884"/>
    </source>
</evidence>
<evidence type="ECO:0000256" key="9">
    <source>
        <dbReference type="PROSITE-ProRule" id="PRU01050"/>
    </source>
</evidence>
<comment type="subcellular location">
    <subcellularLocation>
        <location evidence="8">Cytoplasm</location>
    </subcellularLocation>
    <subcellularLocation>
        <location evidence="8">Cell membrane</location>
        <topology evidence="8">Peripheral membrane protein</topology>
    </subcellularLocation>
</comment>
<feature type="binding site" evidence="8">
    <location>
        <begin position="59"/>
        <end position="63"/>
    </location>
    <ligand>
        <name>GTP</name>
        <dbReference type="ChEBI" id="CHEBI:37565"/>
    </ligand>
</feature>
<dbReference type="NCBIfam" id="TIGR00436">
    <property type="entry name" value="era"/>
    <property type="match status" value="1"/>
</dbReference>
<dbReference type="GO" id="GO:0070181">
    <property type="term" value="F:small ribosomal subunit rRNA binding"/>
    <property type="evidence" value="ECO:0007669"/>
    <property type="project" value="UniProtKB-UniRule"/>
</dbReference>
<dbReference type="InterPro" id="IPR005225">
    <property type="entry name" value="Small_GTP-bd"/>
</dbReference>
<name>A0A1G7JRY6_THETY</name>
<feature type="region of interest" description="G4" evidence="9">
    <location>
        <begin position="121"/>
        <end position="124"/>
    </location>
</feature>
<keyword evidence="8" id="KW-0963">Cytoplasm</keyword>
<evidence type="ECO:0000256" key="2">
    <source>
        <dbReference type="ARBA" id="ARBA00020484"/>
    </source>
</evidence>
<comment type="similarity">
    <text evidence="1 8 9 10">Belongs to the TRAFAC class TrmE-Era-EngA-EngB-Septin-like GTPase superfamily. Era GTPase family.</text>
</comment>
<protein>
    <recommendedName>
        <fullName evidence="2 8">GTPase Era</fullName>
    </recommendedName>
</protein>
<keyword evidence="4 8" id="KW-0547">Nucleotide-binding</keyword>
<dbReference type="GO" id="GO:0005829">
    <property type="term" value="C:cytosol"/>
    <property type="evidence" value="ECO:0007669"/>
    <property type="project" value="TreeGrafter"/>
</dbReference>
<gene>
    <name evidence="8" type="primary">era</name>
    <name evidence="11" type="ORF">SAMN04244560_00505</name>
</gene>
<dbReference type="EMBL" id="FNBS01000008">
    <property type="protein sequence ID" value="SDF27718.1"/>
    <property type="molecule type" value="Genomic_DNA"/>
</dbReference>
<dbReference type="GO" id="GO:0003924">
    <property type="term" value="F:GTPase activity"/>
    <property type="evidence" value="ECO:0007669"/>
    <property type="project" value="UniProtKB-UniRule"/>
</dbReference>
<dbReference type="SUPFAM" id="SSF54814">
    <property type="entry name" value="Prokaryotic type KH domain (KH-domain type II)"/>
    <property type="match status" value="1"/>
</dbReference>
<feature type="region of interest" description="G3" evidence="9">
    <location>
        <begin position="59"/>
        <end position="62"/>
    </location>
</feature>
<dbReference type="InterPro" id="IPR009019">
    <property type="entry name" value="KH_sf_prok-type"/>
</dbReference>
<dbReference type="CDD" id="cd22534">
    <property type="entry name" value="KH-II_Era"/>
    <property type="match status" value="1"/>
</dbReference>
<feature type="binding site" evidence="8">
    <location>
        <begin position="121"/>
        <end position="124"/>
    </location>
    <ligand>
        <name>GTP</name>
        <dbReference type="ChEBI" id="CHEBI:37565"/>
    </ligand>
</feature>
<dbReference type="Gene3D" id="3.40.50.300">
    <property type="entry name" value="P-loop containing nucleotide triphosphate hydrolases"/>
    <property type="match status" value="1"/>
</dbReference>
<dbReference type="Gene3D" id="3.30.300.20">
    <property type="match status" value="1"/>
</dbReference>
<evidence type="ECO:0000256" key="3">
    <source>
        <dbReference type="ARBA" id="ARBA00022517"/>
    </source>
</evidence>
<keyword evidence="8" id="KW-1003">Cell membrane</keyword>
<feature type="region of interest" description="G5" evidence="9">
    <location>
        <begin position="150"/>
        <end position="152"/>
    </location>
</feature>
<evidence type="ECO:0000256" key="6">
    <source>
        <dbReference type="ARBA" id="ARBA00023134"/>
    </source>
</evidence>
<dbReference type="InterPro" id="IPR005662">
    <property type="entry name" value="GTPase_Era-like"/>
</dbReference>
<comment type="subunit">
    <text evidence="8">Monomer.</text>
</comment>
<dbReference type="Pfam" id="PF01926">
    <property type="entry name" value="MMR_HSR1"/>
    <property type="match status" value="1"/>
</dbReference>
<dbReference type="Proteomes" id="UP000183404">
    <property type="component" value="Unassembled WGS sequence"/>
</dbReference>
<dbReference type="PROSITE" id="PS51713">
    <property type="entry name" value="G_ERA"/>
    <property type="match status" value="1"/>
</dbReference>
<dbReference type="NCBIfam" id="NF000908">
    <property type="entry name" value="PRK00089.1"/>
    <property type="match status" value="1"/>
</dbReference>
<sequence length="302" mass="34776">MGHKAGFVALVGRTNVGKSTLLNAILQEKIAITSPKPQTTRNTIRGILTTDEYQVIFVDTPGIHKPKSKLSEFMIEVAKRTLKEVDLILYMIEPDTEVGPGDRYIIEHLKEVDTPVILVVNKIDLVPEKRVEETIKIFKEQYEFKDVVAISAIENKNIDLLKEKIVSLLPEGPKYYLDDYITDQPEKLIVAEIIREKMLHFLEEEVPHGVYVEVESIKEREDKDIIDIEAYIYCEKESHKGIIIGKNGQMLKKIGQSARLDLEEFYGKQVFLDLWVKTRKGWRDNTTLLKKLGYAIDKKTYE</sequence>
<dbReference type="AlphaFoldDB" id="A0A1G7JRY6"/>
<evidence type="ECO:0000256" key="4">
    <source>
        <dbReference type="ARBA" id="ARBA00022741"/>
    </source>
</evidence>
<dbReference type="GO" id="GO:0000028">
    <property type="term" value="P:ribosomal small subunit assembly"/>
    <property type="evidence" value="ECO:0007669"/>
    <property type="project" value="TreeGrafter"/>
</dbReference>
<dbReference type="FunFam" id="3.40.50.300:FF:000094">
    <property type="entry name" value="GTPase Era"/>
    <property type="match status" value="1"/>
</dbReference>
<dbReference type="SMR" id="A0A1G7JRY6"/>
<keyword evidence="5 8" id="KW-0694">RNA-binding</keyword>
<dbReference type="NCBIfam" id="TIGR00231">
    <property type="entry name" value="small_GTP"/>
    <property type="match status" value="1"/>
</dbReference>
<dbReference type="PROSITE" id="PS50823">
    <property type="entry name" value="KH_TYPE_2"/>
    <property type="match status" value="1"/>
</dbReference>
<evidence type="ECO:0000256" key="7">
    <source>
        <dbReference type="ARBA" id="ARBA00023136"/>
    </source>
</evidence>
<keyword evidence="8" id="KW-0699">rRNA-binding</keyword>
<dbReference type="Pfam" id="PF07650">
    <property type="entry name" value="KH_2"/>
    <property type="match status" value="1"/>
</dbReference>
<proteinExistence type="inferred from homology"/>
<keyword evidence="6 8" id="KW-0342">GTP-binding</keyword>
<dbReference type="GO" id="GO:0005886">
    <property type="term" value="C:plasma membrane"/>
    <property type="evidence" value="ECO:0007669"/>
    <property type="project" value="UniProtKB-SubCell"/>
</dbReference>
<reference evidence="11 12" key="1">
    <citation type="submission" date="2016-10" db="EMBL/GenBank/DDBJ databases">
        <authorList>
            <person name="de Groot N.N."/>
        </authorList>
    </citation>
    <scope>NUCLEOTIDE SEQUENCE [LARGE SCALE GENOMIC DNA]</scope>
    <source>
        <strain evidence="11 12">DSM 569</strain>
    </source>
</reference>
<keyword evidence="7 8" id="KW-0472">Membrane</keyword>
<feature type="region of interest" description="G2" evidence="9">
    <location>
        <begin position="38"/>
        <end position="42"/>
    </location>
</feature>
<dbReference type="FunFam" id="3.30.300.20:FF:000003">
    <property type="entry name" value="GTPase Era"/>
    <property type="match status" value="1"/>
</dbReference>
<dbReference type="InterPro" id="IPR027417">
    <property type="entry name" value="P-loop_NTPase"/>
</dbReference>
<dbReference type="SUPFAM" id="SSF52540">
    <property type="entry name" value="P-loop containing nucleoside triphosphate hydrolases"/>
    <property type="match status" value="1"/>
</dbReference>
<feature type="binding site" evidence="8">
    <location>
        <begin position="12"/>
        <end position="19"/>
    </location>
    <ligand>
        <name>GTP</name>
        <dbReference type="ChEBI" id="CHEBI:37565"/>
    </ligand>
</feature>
<organism evidence="11 12">
    <name type="scientific">Thermoanaerobacter thermohydrosulfuricus</name>
    <name type="common">Clostridium thermohydrosulfuricum</name>
    <dbReference type="NCBI Taxonomy" id="1516"/>
    <lineage>
        <taxon>Bacteria</taxon>
        <taxon>Bacillati</taxon>
        <taxon>Bacillota</taxon>
        <taxon>Clostridia</taxon>
        <taxon>Thermoanaerobacterales</taxon>
        <taxon>Thermoanaerobacteraceae</taxon>
        <taxon>Thermoanaerobacter</taxon>
    </lineage>
</organism>
<feature type="region of interest" description="G1" evidence="9">
    <location>
        <begin position="12"/>
        <end position="19"/>
    </location>
</feature>
<evidence type="ECO:0000313" key="11">
    <source>
        <dbReference type="EMBL" id="SDF27718.1"/>
    </source>
</evidence>
<evidence type="ECO:0000256" key="1">
    <source>
        <dbReference type="ARBA" id="ARBA00007921"/>
    </source>
</evidence>
<evidence type="ECO:0000256" key="10">
    <source>
        <dbReference type="RuleBase" id="RU003761"/>
    </source>
</evidence>
<dbReference type="RefSeq" id="WP_003867915.1">
    <property type="nucleotide sequence ID" value="NZ_FNBS01000008.1"/>
</dbReference>
<dbReference type="InterPro" id="IPR030388">
    <property type="entry name" value="G_ERA_dom"/>
</dbReference>
<dbReference type="HAMAP" id="MF_00367">
    <property type="entry name" value="GTPase_Era"/>
    <property type="match status" value="1"/>
</dbReference>
<dbReference type="InterPro" id="IPR015946">
    <property type="entry name" value="KH_dom-like_a/b"/>
</dbReference>
<dbReference type="GO" id="GO:0043024">
    <property type="term" value="F:ribosomal small subunit binding"/>
    <property type="evidence" value="ECO:0007669"/>
    <property type="project" value="TreeGrafter"/>
</dbReference>
<dbReference type="CDD" id="cd04163">
    <property type="entry name" value="Era"/>
    <property type="match status" value="1"/>
</dbReference>
<dbReference type="GO" id="GO:0005525">
    <property type="term" value="F:GTP binding"/>
    <property type="evidence" value="ECO:0007669"/>
    <property type="project" value="UniProtKB-UniRule"/>
</dbReference>
<evidence type="ECO:0000256" key="8">
    <source>
        <dbReference type="HAMAP-Rule" id="MF_00367"/>
    </source>
</evidence>